<dbReference type="CTD" id="39104"/>
<dbReference type="SUPFAM" id="SSF81383">
    <property type="entry name" value="F-box domain"/>
    <property type="match status" value="1"/>
</dbReference>
<protein>
    <submittedName>
        <fullName evidence="4">F-box only protein 28</fullName>
    </submittedName>
</protein>
<reference evidence="4" key="1">
    <citation type="submission" date="2025-08" db="UniProtKB">
        <authorList>
            <consortium name="RefSeq"/>
        </authorList>
    </citation>
    <scope>IDENTIFICATION</scope>
</reference>
<feature type="coiled-coil region" evidence="1">
    <location>
        <begin position="257"/>
        <end position="291"/>
    </location>
</feature>
<name>A0AAJ7FCC6_CEPCN</name>
<dbReference type="PANTHER" id="PTHR13252:SF9">
    <property type="entry name" value="F-BOX ONLY PROTEIN 28"/>
    <property type="match status" value="1"/>
</dbReference>
<evidence type="ECO:0000259" key="2">
    <source>
        <dbReference type="PROSITE" id="PS50181"/>
    </source>
</evidence>
<dbReference type="RefSeq" id="XP_015584783.1">
    <property type="nucleotide sequence ID" value="XM_015729297.2"/>
</dbReference>
<sequence>MLQLINLPDVVLETILSNLTYDEIARNRIVCKQFDRTCKMLLNRGFNLMEKYHGQCLRAVKSQLPRRESERRSHPLARHCDILTAIETRISMLSMTFIKYVDLNLCCFIPGKVIDEIFRVLRLIRDSKTPPRAHEILQELRDISSMAMEHFDEKILPDLKHNICTSVVSNVTSYELPSGSLMISHHTANANTSSLPHSFSSEKLNQTFKKIYCKTRKNRLSVLSVKGQISKLKLRMKRQGFQMRLQSLKLQEQAKKIHDQDTQLAEMRKHLEEWEQKIGDLTAELSRAREETQKPDTIENCKRKHIDHINTHDNDPIQTKELQAKKRKLIVERKSSSDAKDMKFKKFLSDLLGTGQSKDCIPSTSQ</sequence>
<evidence type="ECO:0000256" key="1">
    <source>
        <dbReference type="SAM" id="Coils"/>
    </source>
</evidence>
<keyword evidence="3" id="KW-1185">Reference proteome</keyword>
<dbReference type="PANTHER" id="PTHR13252">
    <property type="entry name" value="F-BOX ONLY PROTEIN 28"/>
    <property type="match status" value="1"/>
</dbReference>
<organism evidence="3 4">
    <name type="scientific">Cephus cinctus</name>
    <name type="common">Wheat stem sawfly</name>
    <dbReference type="NCBI Taxonomy" id="211228"/>
    <lineage>
        <taxon>Eukaryota</taxon>
        <taxon>Metazoa</taxon>
        <taxon>Ecdysozoa</taxon>
        <taxon>Arthropoda</taxon>
        <taxon>Hexapoda</taxon>
        <taxon>Insecta</taxon>
        <taxon>Pterygota</taxon>
        <taxon>Neoptera</taxon>
        <taxon>Endopterygota</taxon>
        <taxon>Hymenoptera</taxon>
        <taxon>Cephoidea</taxon>
        <taxon>Cephidae</taxon>
        <taxon>Cephus</taxon>
    </lineage>
</organism>
<evidence type="ECO:0000313" key="3">
    <source>
        <dbReference type="Proteomes" id="UP000694920"/>
    </source>
</evidence>
<dbReference type="CDD" id="cd22100">
    <property type="entry name" value="F-box_FBXO28"/>
    <property type="match status" value="1"/>
</dbReference>
<dbReference type="KEGG" id="ccin:107262765"/>
<dbReference type="AlphaFoldDB" id="A0AAJ7FCC6"/>
<dbReference type="GeneID" id="107262765"/>
<dbReference type="InterPro" id="IPR036047">
    <property type="entry name" value="F-box-like_dom_sf"/>
</dbReference>
<proteinExistence type="predicted"/>
<gene>
    <name evidence="4" type="primary">LOC107262765</name>
</gene>
<dbReference type="PROSITE" id="PS50181">
    <property type="entry name" value="FBOX"/>
    <property type="match status" value="1"/>
</dbReference>
<dbReference type="Proteomes" id="UP000694920">
    <property type="component" value="Unplaced"/>
</dbReference>
<dbReference type="InterPro" id="IPR039719">
    <property type="entry name" value="FBXO28"/>
</dbReference>
<accession>A0AAJ7FCC6</accession>
<dbReference type="GO" id="GO:0000209">
    <property type="term" value="P:protein polyubiquitination"/>
    <property type="evidence" value="ECO:0007669"/>
    <property type="project" value="TreeGrafter"/>
</dbReference>
<dbReference type="InterPro" id="IPR001810">
    <property type="entry name" value="F-box_dom"/>
</dbReference>
<evidence type="ECO:0000313" key="4">
    <source>
        <dbReference type="RefSeq" id="XP_015584783.1"/>
    </source>
</evidence>
<keyword evidence="1" id="KW-0175">Coiled coil</keyword>
<feature type="domain" description="F-box" evidence="2">
    <location>
        <begin position="1"/>
        <end position="52"/>
    </location>
</feature>